<dbReference type="GO" id="GO:0005737">
    <property type="term" value="C:cytoplasm"/>
    <property type="evidence" value="ECO:0007669"/>
    <property type="project" value="UniProtKB-SubCell"/>
</dbReference>
<evidence type="ECO:0000256" key="2">
    <source>
        <dbReference type="ARBA" id="ARBA00022490"/>
    </source>
</evidence>
<dbReference type="PANTHER" id="PTHR42713">
    <property type="entry name" value="HISTIDINE KINASE-RELATED"/>
    <property type="match status" value="1"/>
</dbReference>
<dbReference type="GO" id="GO:0003700">
    <property type="term" value="F:DNA-binding transcription factor activity"/>
    <property type="evidence" value="ECO:0007669"/>
    <property type="project" value="InterPro"/>
</dbReference>
<dbReference type="Gene3D" id="3.40.50.2300">
    <property type="match status" value="1"/>
</dbReference>
<dbReference type="PRINTS" id="PR00032">
    <property type="entry name" value="HTHARAC"/>
</dbReference>
<dbReference type="InterPro" id="IPR018062">
    <property type="entry name" value="HTH_AraC-typ_CS"/>
</dbReference>
<dbReference type="InterPro" id="IPR018060">
    <property type="entry name" value="HTH_AraC"/>
</dbReference>
<keyword evidence="5" id="KW-0805">Transcription regulation</keyword>
<evidence type="ECO:0000259" key="10">
    <source>
        <dbReference type="PROSITE" id="PS50110"/>
    </source>
</evidence>
<dbReference type="InterPro" id="IPR009057">
    <property type="entry name" value="Homeodomain-like_sf"/>
</dbReference>
<dbReference type="GO" id="GO:0000160">
    <property type="term" value="P:phosphorelay signal transduction system"/>
    <property type="evidence" value="ECO:0007669"/>
    <property type="project" value="UniProtKB-KW"/>
</dbReference>
<dbReference type="CDD" id="cd17536">
    <property type="entry name" value="REC_YesN-like"/>
    <property type="match status" value="1"/>
</dbReference>
<name>A0A4V3WFZ0_9BACL</name>
<evidence type="ECO:0000259" key="9">
    <source>
        <dbReference type="PROSITE" id="PS01124"/>
    </source>
</evidence>
<comment type="caution">
    <text evidence="11">The sequence shown here is derived from an EMBL/GenBank/DDBJ whole genome shotgun (WGS) entry which is preliminary data.</text>
</comment>
<evidence type="ECO:0000313" key="11">
    <source>
        <dbReference type="EMBL" id="THF82242.1"/>
    </source>
</evidence>
<keyword evidence="4" id="KW-0902">Two-component regulatory system</keyword>
<feature type="modified residue" description="4-aspartylphosphate" evidence="8">
    <location>
        <position position="52"/>
    </location>
</feature>
<evidence type="ECO:0000256" key="8">
    <source>
        <dbReference type="PROSITE-ProRule" id="PRU00169"/>
    </source>
</evidence>
<dbReference type="InterPro" id="IPR011006">
    <property type="entry name" value="CheY-like_superfamily"/>
</dbReference>
<dbReference type="PROSITE" id="PS01124">
    <property type="entry name" value="HTH_ARAC_FAMILY_2"/>
    <property type="match status" value="1"/>
</dbReference>
<dbReference type="AlphaFoldDB" id="A0A4V3WFZ0"/>
<feature type="domain" description="Response regulatory" evidence="10">
    <location>
        <begin position="2"/>
        <end position="117"/>
    </location>
</feature>
<protein>
    <submittedName>
        <fullName evidence="11">Response regulator</fullName>
    </submittedName>
</protein>
<keyword evidence="6" id="KW-0238">DNA-binding</keyword>
<comment type="subcellular location">
    <subcellularLocation>
        <location evidence="1">Cytoplasm</location>
    </subcellularLocation>
</comment>
<dbReference type="SMART" id="SM00342">
    <property type="entry name" value="HTH_ARAC"/>
    <property type="match status" value="1"/>
</dbReference>
<dbReference type="EMBL" id="SSOB01000007">
    <property type="protein sequence ID" value="THF82242.1"/>
    <property type="molecule type" value="Genomic_DNA"/>
</dbReference>
<dbReference type="Gene3D" id="1.10.10.60">
    <property type="entry name" value="Homeodomain-like"/>
    <property type="match status" value="2"/>
</dbReference>
<dbReference type="PANTHER" id="PTHR42713:SF3">
    <property type="entry name" value="TRANSCRIPTIONAL REGULATORY PROTEIN HPTR"/>
    <property type="match status" value="1"/>
</dbReference>
<dbReference type="GO" id="GO:0043565">
    <property type="term" value="F:sequence-specific DNA binding"/>
    <property type="evidence" value="ECO:0007669"/>
    <property type="project" value="InterPro"/>
</dbReference>
<evidence type="ECO:0000313" key="12">
    <source>
        <dbReference type="Proteomes" id="UP000310636"/>
    </source>
</evidence>
<reference evidence="11 12" key="1">
    <citation type="submission" date="2019-04" db="EMBL/GenBank/DDBJ databases">
        <title>Cohnella sp. nov. isolated from preserved vegetables.</title>
        <authorList>
            <person name="Lin S.-Y."/>
            <person name="Hung M.-H."/>
            <person name="Young C.-C."/>
        </authorList>
    </citation>
    <scope>NUCLEOTIDE SEQUENCE [LARGE SCALE GENOMIC DNA]</scope>
    <source>
        <strain evidence="11 12">CC-MHH1044</strain>
    </source>
</reference>
<keyword evidence="2" id="KW-0963">Cytoplasm</keyword>
<dbReference type="Pfam" id="PF00072">
    <property type="entry name" value="Response_reg"/>
    <property type="match status" value="1"/>
</dbReference>
<dbReference type="PROSITE" id="PS00041">
    <property type="entry name" value="HTH_ARAC_FAMILY_1"/>
    <property type="match status" value="1"/>
</dbReference>
<keyword evidence="7" id="KW-0804">Transcription</keyword>
<dbReference type="PROSITE" id="PS50110">
    <property type="entry name" value="RESPONSE_REGULATORY"/>
    <property type="match status" value="1"/>
</dbReference>
<keyword evidence="3 8" id="KW-0597">Phosphoprotein</keyword>
<keyword evidence="12" id="KW-1185">Reference proteome</keyword>
<evidence type="ECO:0000256" key="5">
    <source>
        <dbReference type="ARBA" id="ARBA00023015"/>
    </source>
</evidence>
<evidence type="ECO:0000256" key="3">
    <source>
        <dbReference type="ARBA" id="ARBA00022553"/>
    </source>
</evidence>
<proteinExistence type="predicted"/>
<evidence type="ECO:0000256" key="1">
    <source>
        <dbReference type="ARBA" id="ARBA00004496"/>
    </source>
</evidence>
<organism evidence="11 12">
    <name type="scientific">Cohnella fermenti</name>
    <dbReference type="NCBI Taxonomy" id="2565925"/>
    <lineage>
        <taxon>Bacteria</taxon>
        <taxon>Bacillati</taxon>
        <taxon>Bacillota</taxon>
        <taxon>Bacilli</taxon>
        <taxon>Bacillales</taxon>
        <taxon>Paenibacillaceae</taxon>
        <taxon>Cohnella</taxon>
    </lineage>
</organism>
<dbReference type="SUPFAM" id="SSF52172">
    <property type="entry name" value="CheY-like"/>
    <property type="match status" value="1"/>
</dbReference>
<dbReference type="InterPro" id="IPR001789">
    <property type="entry name" value="Sig_transdc_resp-reg_receiver"/>
</dbReference>
<accession>A0A4V3WFZ0</accession>
<dbReference type="Proteomes" id="UP000310636">
    <property type="component" value="Unassembled WGS sequence"/>
</dbReference>
<feature type="domain" description="HTH araC/xylS-type" evidence="9">
    <location>
        <begin position="434"/>
        <end position="532"/>
    </location>
</feature>
<sequence length="540" mass="60888">MNVLIVEDELLIRGSIAELLRQSGFERVTEAEDGFKAVEALRRDRFDLVLSDINMPGMNGLELLAYIREQFGDTLFIVLSGYDLFEYAQKAVKLGAFAYLLKPIKDADIQAVIAQAMQELAKKRAMHEQEVAIQIKLKQGTLALRRLFIAELMTKKADAALIRDQIAQYDFSPPHNGFASVLVGMEETHTAGQRLTRNDSELVRYAVENICLEMLENSGYAVYPFQVDDGLGLLVNGLSTEDNPLSARLVPDLSRIRAQAYSYVRIGLSAGIGETTESLARLPHSFATAKRAFARKLVSGEGVYAYRRSEADLSEKPELGSEAEQQLTVCLDRSGGDSAHRFIDSQFAFFYTGTDYDLNDMKQFNYRLILLIQRALRRVDLDPDHAIGEQFALYAEVGSLRRLDDIVAWFHRLIDLSLAAWNDKPTNATHKLMEKARDFVNEEFSPDMSLTLAAERLGISPEYLSREFKRAFGENFSNFVLRVKLEKAKGYLRSSTCRIQEVAQLVGFNDEKYFAKTFKMNTGLTPGEFRASKRQPQSPT</sequence>
<dbReference type="SUPFAM" id="SSF46689">
    <property type="entry name" value="Homeodomain-like"/>
    <property type="match status" value="2"/>
</dbReference>
<dbReference type="SMART" id="SM00448">
    <property type="entry name" value="REC"/>
    <property type="match status" value="1"/>
</dbReference>
<dbReference type="OrthoDB" id="2498316at2"/>
<dbReference type="Pfam" id="PF12833">
    <property type="entry name" value="HTH_18"/>
    <property type="match status" value="1"/>
</dbReference>
<evidence type="ECO:0000256" key="6">
    <source>
        <dbReference type="ARBA" id="ARBA00023125"/>
    </source>
</evidence>
<gene>
    <name evidence="11" type="ORF">E6C55_07625</name>
</gene>
<dbReference type="RefSeq" id="WP_136369180.1">
    <property type="nucleotide sequence ID" value="NZ_SSOB01000007.1"/>
</dbReference>
<evidence type="ECO:0000256" key="7">
    <source>
        <dbReference type="ARBA" id="ARBA00023163"/>
    </source>
</evidence>
<evidence type="ECO:0000256" key="4">
    <source>
        <dbReference type="ARBA" id="ARBA00023012"/>
    </source>
</evidence>
<dbReference type="InterPro" id="IPR020449">
    <property type="entry name" value="Tscrpt_reg_AraC-type_HTH"/>
</dbReference>
<dbReference type="InterPro" id="IPR051552">
    <property type="entry name" value="HptR"/>
</dbReference>